<keyword evidence="2" id="KW-1185">Reference proteome</keyword>
<evidence type="ECO:0000313" key="1">
    <source>
        <dbReference type="EMBL" id="CDN40771.1"/>
    </source>
</evidence>
<dbReference type="EMBL" id="HG937516">
    <property type="protein sequence ID" value="CDN40771.1"/>
    <property type="molecule type" value="Genomic_DNA"/>
</dbReference>
<reference evidence="1 2" key="1">
    <citation type="journal article" date="2015" name="Clin. Infect. Dis.">
        <title>Genomic Investigations unmask Mycoplasma amphoriforme, a new respiratory pathogen.</title>
        <authorList>
            <person name="Gillespie S.H."/>
            <person name="Ling C.L."/>
            <person name="Oravcova K."/>
            <person name="Pinheiro M."/>
            <person name="Wells L."/>
            <person name="Bryant J.M."/>
            <person name="McHugh T.D."/>
            <person name="Bebear C."/>
            <person name="Webster D."/>
            <person name="Harris S.R."/>
            <person name="Seth-Smith H.M."/>
            <person name="Thomson N.R."/>
        </authorList>
    </citation>
    <scope>NUCLEOTIDE SEQUENCE [LARGE SCALE GENOMIC DNA]</scope>
    <source>
        <strain evidence="1 2">A39</strain>
    </source>
</reference>
<gene>
    <name evidence="1" type="ORF">MAMA39_06540</name>
</gene>
<protein>
    <submittedName>
        <fullName evidence="1">Uncharacterized protein</fullName>
    </submittedName>
</protein>
<dbReference type="KEGG" id="mamp:MAMA39_06540"/>
<dbReference type="RefSeq" id="WP_343251399.1">
    <property type="nucleotide sequence ID" value="NZ_HG937516.1"/>
</dbReference>
<sequence length="331" mass="39581">MKKEVILKNWKLTNQHDMHDIAYKYCQQVIDLFIPYDPKKLDRQKNRILNLFNEKSKDLIFNKTIAQQFFKKFERLTKNYLIATNDHDRLNQLLQTKKQVNRKDLNFETLYQALMLARSKMNYVVEVQFSFIETFVMVLWFYGSLKTTSKIIKNLSQHTFAYPGISFESQYEIALQSVKLNSLSIRSKENKINVLFGILDHFLFHDTLSKIWINLLPKNSKEGDIEKCQTDFFEWIMLYYLLPLYGVINSYKENDSKFKELIRELFYYDFKQPIVLKACEMLLQVEKQILDLNNQELIDLYELAKPKILNYQKHFNSIIINQAKVNNISVI</sequence>
<organism evidence="1 2">
    <name type="scientific">Mycoplasma amphoriforme A39</name>
    <dbReference type="NCBI Taxonomy" id="572419"/>
    <lineage>
        <taxon>Bacteria</taxon>
        <taxon>Bacillati</taxon>
        <taxon>Mycoplasmatota</taxon>
        <taxon>Mollicutes</taxon>
        <taxon>Mycoplasmataceae</taxon>
        <taxon>Mycoplasma</taxon>
    </lineage>
</organism>
<dbReference type="Proteomes" id="UP000261764">
    <property type="component" value="Chromosome I"/>
</dbReference>
<dbReference type="AlphaFoldDB" id="A0A292IIL4"/>
<proteinExistence type="predicted"/>
<evidence type="ECO:0000313" key="2">
    <source>
        <dbReference type="Proteomes" id="UP000261764"/>
    </source>
</evidence>
<name>A0A292IIL4_9MOLU</name>
<accession>A0A292IIL4</accession>